<proteinExistence type="inferred from homology"/>
<feature type="domain" description="Transglycosylase SLT" evidence="4">
    <location>
        <begin position="60"/>
        <end position="164"/>
    </location>
</feature>
<accession>A7ID63</accession>
<feature type="signal peptide" evidence="3">
    <location>
        <begin position="1"/>
        <end position="38"/>
    </location>
</feature>
<dbReference type="CAZy" id="GH23">
    <property type="family name" value="Glycoside Hydrolase Family 23"/>
</dbReference>
<protein>
    <submittedName>
        <fullName evidence="5">Lytic transglycosylase catalytic</fullName>
    </submittedName>
</protein>
<dbReference type="InterPro" id="IPR023346">
    <property type="entry name" value="Lysozyme-like_dom_sf"/>
</dbReference>
<keyword evidence="3" id="KW-0732">Signal</keyword>
<comment type="similarity">
    <text evidence="1">Belongs to the transglycosylase Slt family.</text>
</comment>
<dbReference type="CDD" id="cd00254">
    <property type="entry name" value="LT-like"/>
    <property type="match status" value="1"/>
</dbReference>
<dbReference type="OrthoDB" id="9801695at2"/>
<organism evidence="5 6">
    <name type="scientific">Xanthobacter autotrophicus (strain ATCC BAA-1158 / Py2)</name>
    <dbReference type="NCBI Taxonomy" id="78245"/>
    <lineage>
        <taxon>Bacteria</taxon>
        <taxon>Pseudomonadati</taxon>
        <taxon>Pseudomonadota</taxon>
        <taxon>Alphaproteobacteria</taxon>
        <taxon>Hyphomicrobiales</taxon>
        <taxon>Xanthobacteraceae</taxon>
        <taxon>Xanthobacter</taxon>
    </lineage>
</organism>
<dbReference type="PANTHER" id="PTHR37423">
    <property type="entry name" value="SOLUBLE LYTIC MUREIN TRANSGLYCOSYLASE-RELATED"/>
    <property type="match status" value="1"/>
</dbReference>
<gene>
    <name evidence="5" type="ordered locus">Xaut_0704</name>
</gene>
<sequence>MPQLRFRRSQGHVFGRLRVARRTASLLLLGLSIPFASAGLAQVPAAPAAQAVLRDPNAQYVAEASLRFGIPQHWIRAVMRVESAGDLRAVSSAGAMGLMQIMPDTWAALRQRHRLGRDPFDRRDNILAGAAYLREMFDRYGNIAAMLAAYNAGPGRYEEYLSDGRNLPAETRAYVATLAPILGADALPGTASVTPAPPPDWREAPLFVARDFSREAADNAPQQGAHSLVPGVDPGAAEGIFVTTQDVGDAP</sequence>
<dbReference type="AlphaFoldDB" id="A7ID63"/>
<feature type="chain" id="PRO_5002707807" evidence="3">
    <location>
        <begin position="39"/>
        <end position="251"/>
    </location>
</feature>
<dbReference type="HOGENOM" id="CLU_077897_0_0_5"/>
<evidence type="ECO:0000259" key="4">
    <source>
        <dbReference type="Pfam" id="PF01464"/>
    </source>
</evidence>
<evidence type="ECO:0000256" key="2">
    <source>
        <dbReference type="ARBA" id="ARBA00009387"/>
    </source>
</evidence>
<evidence type="ECO:0000256" key="1">
    <source>
        <dbReference type="ARBA" id="ARBA00007734"/>
    </source>
</evidence>
<comment type="similarity">
    <text evidence="2">Belongs to the virb1 family.</text>
</comment>
<evidence type="ECO:0000313" key="5">
    <source>
        <dbReference type="EMBL" id="ABS65956.1"/>
    </source>
</evidence>
<dbReference type="Proteomes" id="UP000002417">
    <property type="component" value="Chromosome"/>
</dbReference>
<dbReference type="eggNOG" id="COG0741">
    <property type="taxonomic scope" value="Bacteria"/>
</dbReference>
<keyword evidence="6" id="KW-1185">Reference proteome</keyword>
<dbReference type="PhylomeDB" id="A7ID63"/>
<dbReference type="InterPro" id="IPR008258">
    <property type="entry name" value="Transglycosylase_SLT_dom_1"/>
</dbReference>
<dbReference type="EMBL" id="CP000781">
    <property type="protein sequence ID" value="ABS65956.1"/>
    <property type="molecule type" value="Genomic_DNA"/>
</dbReference>
<dbReference type="KEGG" id="xau:Xaut_0704"/>
<evidence type="ECO:0000256" key="3">
    <source>
        <dbReference type="SAM" id="SignalP"/>
    </source>
</evidence>
<evidence type="ECO:0000313" key="6">
    <source>
        <dbReference type="Proteomes" id="UP000002417"/>
    </source>
</evidence>
<dbReference type="SUPFAM" id="SSF53955">
    <property type="entry name" value="Lysozyme-like"/>
    <property type="match status" value="1"/>
</dbReference>
<dbReference type="STRING" id="78245.Xaut_0704"/>
<dbReference type="Pfam" id="PF01464">
    <property type="entry name" value="SLT"/>
    <property type="match status" value="1"/>
</dbReference>
<dbReference type="Gene3D" id="1.10.530.10">
    <property type="match status" value="1"/>
</dbReference>
<dbReference type="PANTHER" id="PTHR37423:SF2">
    <property type="entry name" value="MEMBRANE-BOUND LYTIC MUREIN TRANSGLYCOSYLASE C"/>
    <property type="match status" value="1"/>
</dbReference>
<reference evidence="5 6" key="1">
    <citation type="submission" date="2007-07" db="EMBL/GenBank/DDBJ databases">
        <title>Complete sequence of chromosome of Xanthobacter autotrophicus Py2.</title>
        <authorList>
            <consortium name="US DOE Joint Genome Institute"/>
            <person name="Copeland A."/>
            <person name="Lucas S."/>
            <person name="Lapidus A."/>
            <person name="Barry K."/>
            <person name="Glavina del Rio T."/>
            <person name="Hammon N."/>
            <person name="Israni S."/>
            <person name="Dalin E."/>
            <person name="Tice H."/>
            <person name="Pitluck S."/>
            <person name="Sims D."/>
            <person name="Brettin T."/>
            <person name="Bruce D."/>
            <person name="Detter J.C."/>
            <person name="Han C."/>
            <person name="Tapia R."/>
            <person name="Brainard J."/>
            <person name="Schmutz J."/>
            <person name="Larimer F."/>
            <person name="Land M."/>
            <person name="Hauser L."/>
            <person name="Kyrpides N."/>
            <person name="Kim E."/>
            <person name="Ensigns S.A."/>
            <person name="Richardson P."/>
        </authorList>
    </citation>
    <scope>NUCLEOTIDE SEQUENCE [LARGE SCALE GENOMIC DNA]</scope>
    <source>
        <strain evidence="6">ATCC BAA-1158 / Py2</strain>
    </source>
</reference>
<name>A7ID63_XANP2</name>